<keyword evidence="1 3" id="KW-0378">Hydrolase</keyword>
<dbReference type="GO" id="GO:0016787">
    <property type="term" value="F:hydrolase activity"/>
    <property type="evidence" value="ECO:0007669"/>
    <property type="project" value="UniProtKB-KW"/>
</dbReference>
<dbReference type="InterPro" id="IPR029058">
    <property type="entry name" value="AB_hydrolase_fold"/>
</dbReference>
<dbReference type="Proteomes" id="UP000031662">
    <property type="component" value="Chromosome"/>
</dbReference>
<feature type="domain" description="AB hydrolase-1" evidence="2">
    <location>
        <begin position="29"/>
        <end position="229"/>
    </location>
</feature>
<dbReference type="AlphaFoldDB" id="A0A060PVU6"/>
<reference evidence="3 4" key="1">
    <citation type="submission" date="2013-11" db="EMBL/GenBank/DDBJ databases">
        <title>Estimation of Helicobacter pylori bacteriophage ecology using H. pylori isolates.</title>
        <authorList>
            <person name="Uchiyama J."/>
            <person name="Takemura-Uchiyama I."/>
            <person name="Ujihara T."/>
            <person name="Matsuzaki S."/>
        </authorList>
    </citation>
    <scope>NUCLEOTIDE SEQUENCE [LARGE SCALE GENOMIC DNA]</scope>
    <source>
        <strain evidence="3 4">NY40</strain>
    </source>
</reference>
<dbReference type="Pfam" id="PF12697">
    <property type="entry name" value="Abhydrolase_6"/>
    <property type="match status" value="1"/>
</dbReference>
<dbReference type="HOGENOM" id="CLU_020336_13_2_7"/>
<proteinExistence type="predicted"/>
<dbReference type="PANTHER" id="PTHR43798:SF31">
    <property type="entry name" value="AB HYDROLASE SUPERFAMILY PROTEIN YCLE"/>
    <property type="match status" value="1"/>
</dbReference>
<gene>
    <name evidence="3" type="ORF">NY40_1421</name>
</gene>
<evidence type="ECO:0000313" key="4">
    <source>
        <dbReference type="Proteomes" id="UP000031662"/>
    </source>
</evidence>
<accession>A0A060PVU6</accession>
<dbReference type="Gene3D" id="3.40.50.1820">
    <property type="entry name" value="alpha/beta hydrolase"/>
    <property type="match status" value="1"/>
</dbReference>
<evidence type="ECO:0000313" key="3">
    <source>
        <dbReference type="EMBL" id="BAO98428.1"/>
    </source>
</evidence>
<dbReference type="GO" id="GO:0016020">
    <property type="term" value="C:membrane"/>
    <property type="evidence" value="ECO:0007669"/>
    <property type="project" value="TreeGrafter"/>
</dbReference>
<sequence>MAKRSIAYLDSVFDISYTFIDHHSPLNALFLHGWGSSKEIMQQAFQGCFLNYNHLYVDLPGFNQSPNDEKVLETKDYANIINLFLKSVDKKAHVVFGHSFGGKVAILCENERIVLLSSAGILEPKPLKVRCKILLAKIFKKLGLNLGFLRSKDAMGLNQAMYETFKKVISEDFSDHFKRCEKEVLLFWGKDDKATPLSSAQKMQTLLKRSALFVLEGDHFFFLNQAKEIEKLVENYHHAKS</sequence>
<dbReference type="SUPFAM" id="SSF53474">
    <property type="entry name" value="alpha/beta-Hydrolases"/>
    <property type="match status" value="1"/>
</dbReference>
<dbReference type="PANTHER" id="PTHR43798">
    <property type="entry name" value="MONOACYLGLYCEROL LIPASE"/>
    <property type="match status" value="1"/>
</dbReference>
<dbReference type="InterPro" id="IPR050266">
    <property type="entry name" value="AB_hydrolase_sf"/>
</dbReference>
<evidence type="ECO:0000259" key="2">
    <source>
        <dbReference type="Pfam" id="PF12697"/>
    </source>
</evidence>
<organism evidence="3 4">
    <name type="scientific">Helicobacter pylori NY40</name>
    <dbReference type="NCBI Taxonomy" id="1426844"/>
    <lineage>
        <taxon>Bacteria</taxon>
        <taxon>Pseudomonadati</taxon>
        <taxon>Campylobacterota</taxon>
        <taxon>Epsilonproteobacteria</taxon>
        <taxon>Campylobacterales</taxon>
        <taxon>Helicobacteraceae</taxon>
        <taxon>Helicobacter</taxon>
    </lineage>
</organism>
<dbReference type="RefSeq" id="WP_001129378.1">
    <property type="nucleotide sequence ID" value="NZ_AP014523.1"/>
</dbReference>
<protein>
    <submittedName>
        <fullName evidence="3">2-hydroxy-6-oxohepta-2,4-dienoate hydrolase</fullName>
    </submittedName>
</protein>
<name>A0A060PVU6_HELPX</name>
<dbReference type="EMBL" id="AP014523">
    <property type="protein sequence ID" value="BAO98428.1"/>
    <property type="molecule type" value="Genomic_DNA"/>
</dbReference>
<dbReference type="InterPro" id="IPR000073">
    <property type="entry name" value="AB_hydrolase_1"/>
</dbReference>
<evidence type="ECO:0000256" key="1">
    <source>
        <dbReference type="ARBA" id="ARBA00022801"/>
    </source>
</evidence>